<dbReference type="InterPro" id="IPR005019">
    <property type="entry name" value="Adenine_glyco"/>
</dbReference>
<keyword evidence="2" id="KW-1185">Reference proteome</keyword>
<reference evidence="1" key="1">
    <citation type="submission" date="2019-02" db="EMBL/GenBank/DDBJ databases">
        <authorList>
            <person name="Li S.-H."/>
        </authorList>
    </citation>
    <scope>NUCLEOTIDE SEQUENCE</scope>
    <source>
        <strain evidence="1">IMCC11814</strain>
    </source>
</reference>
<proteinExistence type="predicted"/>
<dbReference type="EMBL" id="SHNO01000001">
    <property type="protein sequence ID" value="MCX2977631.1"/>
    <property type="molecule type" value="Genomic_DNA"/>
</dbReference>
<dbReference type="SUPFAM" id="SSF48150">
    <property type="entry name" value="DNA-glycosylase"/>
    <property type="match status" value="1"/>
</dbReference>
<sequence>MERFSTVLSRAAQRHGGETALRTLMPAVKRDRALARTRNDRWLAQMTRCIFQAGFVWRVVDRKWDDFETVFFGFPPDRILLLSPEQIDRFAQDTRIIRNRQKVLTVQANAQFIVDISNEHGSFGKFVNRWPTDDLIGLFRVLKKRGQRLGGMSGQRVLRNMGKDTFILTGDVVRCLQRGGLEISDNPSSQRELRQVQDTFNHWHADSKLPYSHLSRIAALSVEH</sequence>
<evidence type="ECO:0000313" key="1">
    <source>
        <dbReference type="EMBL" id="MCX2977631.1"/>
    </source>
</evidence>
<comment type="caution">
    <text evidence="1">The sequence shown here is derived from an EMBL/GenBank/DDBJ whole genome shotgun (WGS) entry which is preliminary data.</text>
</comment>
<dbReference type="Gene3D" id="1.10.340.30">
    <property type="entry name" value="Hypothetical protein, domain 2"/>
    <property type="match status" value="1"/>
</dbReference>
<dbReference type="InterPro" id="IPR052891">
    <property type="entry name" value="DNA-3mA_glycosylase"/>
</dbReference>
<name>A0ABT3T5U7_9GAMM</name>
<gene>
    <name evidence="1" type="ORF">EYC82_09720</name>
</gene>
<dbReference type="Pfam" id="PF03352">
    <property type="entry name" value="Adenine_glyco"/>
    <property type="match status" value="1"/>
</dbReference>
<dbReference type="InterPro" id="IPR011257">
    <property type="entry name" value="DNA_glycosylase"/>
</dbReference>
<dbReference type="Proteomes" id="UP001143304">
    <property type="component" value="Unassembled WGS sequence"/>
</dbReference>
<accession>A0ABT3T5U7</accession>
<dbReference type="PANTHER" id="PTHR30037:SF3">
    <property type="entry name" value="BLR0857 PROTEIN"/>
    <property type="match status" value="1"/>
</dbReference>
<organism evidence="1 2">
    <name type="scientific">Candidatus Marimicrobium litorale</name>
    <dbReference type="NCBI Taxonomy" id="2518991"/>
    <lineage>
        <taxon>Bacteria</taxon>
        <taxon>Pseudomonadati</taxon>
        <taxon>Pseudomonadota</taxon>
        <taxon>Gammaproteobacteria</taxon>
        <taxon>Cellvibrionales</taxon>
        <taxon>Halieaceae</taxon>
        <taxon>Marimicrobium</taxon>
    </lineage>
</organism>
<evidence type="ECO:0000313" key="2">
    <source>
        <dbReference type="Proteomes" id="UP001143304"/>
    </source>
</evidence>
<dbReference type="PANTHER" id="PTHR30037">
    <property type="entry name" value="DNA-3-METHYLADENINE GLYCOSYLASE 1"/>
    <property type="match status" value="1"/>
</dbReference>
<protein>
    <submittedName>
        <fullName evidence="1">DNA-3-methyladenine glycosylase I</fullName>
    </submittedName>
</protein>